<feature type="compositionally biased region" description="Low complexity" evidence="2">
    <location>
        <begin position="457"/>
        <end position="478"/>
    </location>
</feature>
<evidence type="ECO:0000256" key="1">
    <source>
        <dbReference type="PROSITE-ProRule" id="PRU00042"/>
    </source>
</evidence>
<evidence type="ECO:0000256" key="2">
    <source>
        <dbReference type="SAM" id="MobiDB-lite"/>
    </source>
</evidence>
<evidence type="ECO:0000313" key="5">
    <source>
        <dbReference type="Proteomes" id="UP001642540"/>
    </source>
</evidence>
<reference evidence="4 5" key="1">
    <citation type="submission" date="2024-08" db="EMBL/GenBank/DDBJ databases">
        <authorList>
            <person name="Cucini C."/>
            <person name="Frati F."/>
        </authorList>
    </citation>
    <scope>NUCLEOTIDE SEQUENCE [LARGE SCALE GENOMIC DNA]</scope>
</reference>
<dbReference type="Proteomes" id="UP001642540">
    <property type="component" value="Unassembled WGS sequence"/>
</dbReference>
<feature type="domain" description="C2H2-type" evidence="3">
    <location>
        <begin position="362"/>
        <end position="382"/>
    </location>
</feature>
<name>A0ABP1RIG1_9HEXA</name>
<dbReference type="PROSITE" id="PS50157">
    <property type="entry name" value="ZINC_FINGER_C2H2_2"/>
    <property type="match status" value="1"/>
</dbReference>
<keyword evidence="1" id="KW-0479">Metal-binding</keyword>
<accession>A0ABP1RIG1</accession>
<sequence>MEVDEATYSINPDFDGEEEVPIDFLAGYNSQNSSNPLPDPLQELSAEQRDSDRNANPQNGYERVTVSCLLCINLVHLNSIEEHPAVIKRRKERLQNLLNHSGIDRNTFQLPEQCTKIKCPLCNQCQQKVDEMWKLHIILENAFAKFNTLVNSVSENLRDKTVLGDRVYSNRVTLSAEAEKFYQLPKAIIELFREKLRQAAALRERDEFNSSGVRPIIISNVEGSVGLTPPTSVTSPNISASNDAGTGSTIEVINRPLKVEANPVQGPHAQDLDFDDDFDVVEIQQRKKRLYGKGGKVEIIPIFRGKEIFLQCSICSHMIPTLKKKTGRKEATALADMNTHIQTQHKREYYTAKKRRAIQGAHKCRDCYKSFRNRNALLDHIRDICNMRGILNRLQKDKICTNASKLSRSILSKRNTSKARGSTSKRVICPNPHCSKVLVGRKHGICHRRSYTTKAGKSNNKKNSSTSPAFSAPSTSAALVQSENRKTTRLGQKSSNASSQQTTPPTPSPPPPRFGSKK</sequence>
<keyword evidence="1" id="KW-0863">Zinc-finger</keyword>
<organism evidence="4 5">
    <name type="scientific">Orchesella dallaii</name>
    <dbReference type="NCBI Taxonomy" id="48710"/>
    <lineage>
        <taxon>Eukaryota</taxon>
        <taxon>Metazoa</taxon>
        <taxon>Ecdysozoa</taxon>
        <taxon>Arthropoda</taxon>
        <taxon>Hexapoda</taxon>
        <taxon>Collembola</taxon>
        <taxon>Entomobryomorpha</taxon>
        <taxon>Entomobryoidea</taxon>
        <taxon>Orchesellidae</taxon>
        <taxon>Orchesellinae</taxon>
        <taxon>Orchesella</taxon>
    </lineage>
</organism>
<protein>
    <recommendedName>
        <fullName evidence="3">C2H2-type domain-containing protein</fullName>
    </recommendedName>
</protein>
<dbReference type="InterPro" id="IPR013087">
    <property type="entry name" value="Znf_C2H2_type"/>
</dbReference>
<feature type="compositionally biased region" description="Pro residues" evidence="2">
    <location>
        <begin position="504"/>
        <end position="518"/>
    </location>
</feature>
<keyword evidence="5" id="KW-1185">Reference proteome</keyword>
<evidence type="ECO:0000313" key="4">
    <source>
        <dbReference type="EMBL" id="CAL8128827.1"/>
    </source>
</evidence>
<comment type="caution">
    <text evidence="4">The sequence shown here is derived from an EMBL/GenBank/DDBJ whole genome shotgun (WGS) entry which is preliminary data.</text>
</comment>
<feature type="region of interest" description="Disordered" evidence="2">
    <location>
        <begin position="449"/>
        <end position="518"/>
    </location>
</feature>
<gene>
    <name evidence="4" type="ORF">ODALV1_LOCUS22592</name>
</gene>
<proteinExistence type="predicted"/>
<dbReference type="EMBL" id="CAXLJM020000075">
    <property type="protein sequence ID" value="CAL8128827.1"/>
    <property type="molecule type" value="Genomic_DNA"/>
</dbReference>
<feature type="region of interest" description="Disordered" evidence="2">
    <location>
        <begin position="27"/>
        <end position="58"/>
    </location>
</feature>
<keyword evidence="1" id="KW-0862">Zinc</keyword>
<evidence type="ECO:0000259" key="3">
    <source>
        <dbReference type="PROSITE" id="PS50157"/>
    </source>
</evidence>